<comment type="caution">
    <text evidence="2">The sequence shown here is derived from an EMBL/GenBank/DDBJ whole genome shotgun (WGS) entry which is preliminary data.</text>
</comment>
<dbReference type="SUPFAM" id="SSF51182">
    <property type="entry name" value="RmlC-like cupins"/>
    <property type="match status" value="1"/>
</dbReference>
<accession>A0ABT6CGG1</accession>
<dbReference type="Proteomes" id="UP001222770">
    <property type="component" value="Unassembled WGS sequence"/>
</dbReference>
<dbReference type="Gene3D" id="2.60.120.10">
    <property type="entry name" value="Jelly Rolls"/>
    <property type="match status" value="1"/>
</dbReference>
<dbReference type="InterPro" id="IPR013096">
    <property type="entry name" value="Cupin_2"/>
</dbReference>
<proteinExistence type="predicted"/>
<name>A0ABT6CGG1_9SPHN</name>
<dbReference type="PANTHER" id="PTHR36156:SF2">
    <property type="entry name" value="CUPIN TYPE-2 DOMAIN-CONTAINING PROTEIN"/>
    <property type="match status" value="1"/>
</dbReference>
<dbReference type="PANTHER" id="PTHR36156">
    <property type="entry name" value="SLR2101 PROTEIN"/>
    <property type="match status" value="1"/>
</dbReference>
<gene>
    <name evidence="2" type="ORF">POM99_03100</name>
</gene>
<dbReference type="InterPro" id="IPR011051">
    <property type="entry name" value="RmlC_Cupin_sf"/>
</dbReference>
<protein>
    <submittedName>
        <fullName evidence="2">Cupin domain-containing protein</fullName>
    </submittedName>
</protein>
<dbReference type="CDD" id="cd02231">
    <property type="entry name" value="cupin_BLL6423-like"/>
    <property type="match status" value="1"/>
</dbReference>
<evidence type="ECO:0000313" key="3">
    <source>
        <dbReference type="Proteomes" id="UP001222770"/>
    </source>
</evidence>
<evidence type="ECO:0000259" key="1">
    <source>
        <dbReference type="Pfam" id="PF07883"/>
    </source>
</evidence>
<dbReference type="RefSeq" id="WP_277275334.1">
    <property type="nucleotide sequence ID" value="NZ_JAROCY010000002.1"/>
</dbReference>
<sequence length="169" mass="18618">MAITASKVKPNVAPIRRIVTGHDDAGRAVILSDEACPHVHSIKDRTDFGWTELWTTAVPADNSGPEDTVPNPPALQPAPGTLTFRVVEFPPDRHHKDPTVDDRSMFHRTRSVDFAIVLSGEIWGVVDEGEVLMKPGDTMIQRGTNHDWQNRSDEPARVAFVLIDAQPLG</sequence>
<dbReference type="InterPro" id="IPR047142">
    <property type="entry name" value="OryJ/VirC-like"/>
</dbReference>
<feature type="domain" description="Cupin type-2" evidence="1">
    <location>
        <begin position="107"/>
        <end position="161"/>
    </location>
</feature>
<organism evidence="2 3">
    <name type="scientific">Novosphingobium cyanobacteriorum</name>
    <dbReference type="NCBI Taxonomy" id="3024215"/>
    <lineage>
        <taxon>Bacteria</taxon>
        <taxon>Pseudomonadati</taxon>
        <taxon>Pseudomonadota</taxon>
        <taxon>Alphaproteobacteria</taxon>
        <taxon>Sphingomonadales</taxon>
        <taxon>Sphingomonadaceae</taxon>
        <taxon>Novosphingobium</taxon>
    </lineage>
</organism>
<reference evidence="2 3" key="1">
    <citation type="submission" date="2023-03" db="EMBL/GenBank/DDBJ databases">
        <title>Novosphingobium cyanobacteriorum sp. nov., isolated from a eutrophic reservoir during the Microcystis bloom period.</title>
        <authorList>
            <person name="Kang M."/>
            <person name="Le V."/>
            <person name="Ko S.-R."/>
            <person name="Lee S.-A."/>
            <person name="Ahn C.-Y."/>
        </authorList>
    </citation>
    <scope>NUCLEOTIDE SEQUENCE [LARGE SCALE GENOMIC DNA]</scope>
    <source>
        <strain evidence="2 3">HBC54</strain>
    </source>
</reference>
<dbReference type="Gene3D" id="2.20.70.150">
    <property type="match status" value="1"/>
</dbReference>
<evidence type="ECO:0000313" key="2">
    <source>
        <dbReference type="EMBL" id="MDF8332175.1"/>
    </source>
</evidence>
<dbReference type="Pfam" id="PF07883">
    <property type="entry name" value="Cupin_2"/>
    <property type="match status" value="1"/>
</dbReference>
<dbReference type="EMBL" id="JAROCY010000002">
    <property type="protein sequence ID" value="MDF8332175.1"/>
    <property type="molecule type" value="Genomic_DNA"/>
</dbReference>
<keyword evidence="3" id="KW-1185">Reference proteome</keyword>
<dbReference type="InterPro" id="IPR014710">
    <property type="entry name" value="RmlC-like_jellyroll"/>
</dbReference>